<organism evidence="20 21">
    <name type="scientific">Actinia tenebrosa</name>
    <name type="common">Australian red waratah sea anemone</name>
    <dbReference type="NCBI Taxonomy" id="6105"/>
    <lineage>
        <taxon>Eukaryota</taxon>
        <taxon>Metazoa</taxon>
        <taxon>Cnidaria</taxon>
        <taxon>Anthozoa</taxon>
        <taxon>Hexacorallia</taxon>
        <taxon>Actiniaria</taxon>
        <taxon>Actiniidae</taxon>
        <taxon>Actinia</taxon>
    </lineage>
</organism>
<evidence type="ECO:0000256" key="18">
    <source>
        <dbReference type="SAM" id="SignalP"/>
    </source>
</evidence>
<comment type="cofactor">
    <cofactor evidence="1">
        <name>Mg(2+)</name>
        <dbReference type="ChEBI" id="CHEBI:18420"/>
    </cofactor>
</comment>
<evidence type="ECO:0000313" key="21">
    <source>
        <dbReference type="RefSeq" id="XP_031571344.1"/>
    </source>
</evidence>
<evidence type="ECO:0000256" key="3">
    <source>
        <dbReference type="ARBA" id="ARBA00008535"/>
    </source>
</evidence>
<dbReference type="OrthoDB" id="8954335at2759"/>
<evidence type="ECO:0000313" key="20">
    <source>
        <dbReference type="Proteomes" id="UP000515163"/>
    </source>
</evidence>
<dbReference type="GO" id="GO:0005525">
    <property type="term" value="F:GTP binding"/>
    <property type="evidence" value="ECO:0007669"/>
    <property type="project" value="UniProtKB-KW"/>
</dbReference>
<evidence type="ECO:0000256" key="12">
    <source>
        <dbReference type="ARBA" id="ARBA00022842"/>
    </source>
</evidence>
<dbReference type="GO" id="GO:0016787">
    <property type="term" value="F:hydrolase activity"/>
    <property type="evidence" value="ECO:0007669"/>
    <property type="project" value="UniProtKB-KW"/>
</dbReference>
<evidence type="ECO:0000256" key="17">
    <source>
        <dbReference type="ARBA" id="ARBA00024013"/>
    </source>
</evidence>
<dbReference type="InterPro" id="IPR006703">
    <property type="entry name" value="G_AIG1"/>
</dbReference>
<keyword evidence="16" id="KW-0472">Membrane</keyword>
<dbReference type="InParanoid" id="A0A6P8IW88"/>
<sequence length="279" mass="31865">MAVNAVNLAFISLELLSFETAHLPSLRHDNQCSSTDIQDVVVEFKKWFFDDCPQTLNLLITGKTGVGKSRLVNALVGKKVAKEGRALDPCTSEVTSYKVVIKGVAVTVWDSPGLQDGTSNEDQYIEDMKKKIKDVALIIYCVRMDDTRFYDEDKKAIRILTEEFGKDLWVNAVVALTFANKVEDPDEENDLENFRFQFREWKKQLKDYFAAVGLNPETSRLIPIIPVGNKVKSMRLPDRENWLSALWIECCLILKLCPVSLIGFCYTCDRGFYCPKWRQ</sequence>
<keyword evidence="7" id="KW-0812">Transmembrane</keyword>
<keyword evidence="5" id="KW-0150">Chloroplast</keyword>
<name>A0A6P8IW88_ACTTE</name>
<evidence type="ECO:0000256" key="11">
    <source>
        <dbReference type="ARBA" id="ARBA00022805"/>
    </source>
</evidence>
<dbReference type="GO" id="GO:0016020">
    <property type="term" value="C:membrane"/>
    <property type="evidence" value="ECO:0007669"/>
    <property type="project" value="UniProtKB-SubCell"/>
</dbReference>
<evidence type="ECO:0000256" key="8">
    <source>
        <dbReference type="ARBA" id="ARBA00022723"/>
    </source>
</evidence>
<dbReference type="AlphaFoldDB" id="A0A6P8IW88"/>
<keyword evidence="13" id="KW-0653">Protein transport</keyword>
<evidence type="ECO:0000256" key="4">
    <source>
        <dbReference type="ARBA" id="ARBA00022448"/>
    </source>
</evidence>
<dbReference type="KEGG" id="aten:116305548"/>
<keyword evidence="6" id="KW-0934">Plastid</keyword>
<evidence type="ECO:0000259" key="19">
    <source>
        <dbReference type="PROSITE" id="PS51720"/>
    </source>
</evidence>
<feature type="chain" id="PRO_5027785116" evidence="18">
    <location>
        <begin position="22"/>
        <end position="279"/>
    </location>
</feature>
<evidence type="ECO:0000256" key="15">
    <source>
        <dbReference type="ARBA" id="ARBA00023134"/>
    </source>
</evidence>
<evidence type="ECO:0000256" key="16">
    <source>
        <dbReference type="ARBA" id="ARBA00023136"/>
    </source>
</evidence>
<dbReference type="SUPFAM" id="SSF52540">
    <property type="entry name" value="P-loop containing nucleoside triphosphate hydrolases"/>
    <property type="match status" value="1"/>
</dbReference>
<dbReference type="PANTHER" id="PTHR10903:SF135">
    <property type="entry name" value="TRANSLOCASE OF CHLOROPLAST 120, CHLOROPLASTIC-RELATED"/>
    <property type="match status" value="1"/>
</dbReference>
<dbReference type="GO" id="GO:0015031">
    <property type="term" value="P:protein transport"/>
    <property type="evidence" value="ECO:0007669"/>
    <property type="project" value="UniProtKB-KW"/>
</dbReference>
<dbReference type="PROSITE" id="PS51720">
    <property type="entry name" value="G_AIG1"/>
    <property type="match status" value="1"/>
</dbReference>
<dbReference type="Pfam" id="PF04548">
    <property type="entry name" value="AIG1"/>
    <property type="match status" value="1"/>
</dbReference>
<keyword evidence="18" id="KW-0732">Signal</keyword>
<dbReference type="PANTHER" id="PTHR10903">
    <property type="entry name" value="GTPASE, IMAP FAMILY MEMBER-RELATED"/>
    <property type="match status" value="1"/>
</dbReference>
<keyword evidence="10" id="KW-0378">Hydrolase</keyword>
<evidence type="ECO:0000256" key="1">
    <source>
        <dbReference type="ARBA" id="ARBA00001946"/>
    </source>
</evidence>
<evidence type="ECO:0000256" key="10">
    <source>
        <dbReference type="ARBA" id="ARBA00022801"/>
    </source>
</evidence>
<evidence type="ECO:0000256" key="2">
    <source>
        <dbReference type="ARBA" id="ARBA00004167"/>
    </source>
</evidence>
<evidence type="ECO:0000256" key="6">
    <source>
        <dbReference type="ARBA" id="ARBA00022640"/>
    </source>
</evidence>
<evidence type="ECO:0000256" key="5">
    <source>
        <dbReference type="ARBA" id="ARBA00022528"/>
    </source>
</evidence>
<evidence type="ECO:0000256" key="13">
    <source>
        <dbReference type="ARBA" id="ARBA00022927"/>
    </source>
</evidence>
<accession>A0A6P8IW88</accession>
<proteinExistence type="inferred from homology"/>
<dbReference type="InterPro" id="IPR027417">
    <property type="entry name" value="P-loop_NTPase"/>
</dbReference>
<keyword evidence="4" id="KW-0813">Transport</keyword>
<feature type="signal peptide" evidence="18">
    <location>
        <begin position="1"/>
        <end position="21"/>
    </location>
</feature>
<dbReference type="InterPro" id="IPR045058">
    <property type="entry name" value="GIMA/IAN/Toc"/>
</dbReference>
<dbReference type="GeneID" id="116305548"/>
<gene>
    <name evidence="21" type="primary">LOC116305548</name>
</gene>
<evidence type="ECO:0000256" key="14">
    <source>
        <dbReference type="ARBA" id="ARBA00022989"/>
    </source>
</evidence>
<evidence type="ECO:0000256" key="9">
    <source>
        <dbReference type="ARBA" id="ARBA00022741"/>
    </source>
</evidence>
<comment type="similarity">
    <text evidence="3">Belongs to the TRAFAC class TrmE-Era-EngA-EngB-Septin-like GTPase superfamily. AIG1/Toc34/Toc159-like paraseptin GTPase family. IAN subfamily.</text>
</comment>
<keyword evidence="14" id="KW-1133">Transmembrane helix</keyword>
<dbReference type="Gene3D" id="3.40.50.300">
    <property type="entry name" value="P-loop containing nucleotide triphosphate hydrolases"/>
    <property type="match status" value="1"/>
</dbReference>
<feature type="domain" description="AIG1-type G" evidence="19">
    <location>
        <begin position="53"/>
        <end position="275"/>
    </location>
</feature>
<keyword evidence="9" id="KW-0547">Nucleotide-binding</keyword>
<evidence type="ECO:0000256" key="7">
    <source>
        <dbReference type="ARBA" id="ARBA00022692"/>
    </source>
</evidence>
<dbReference type="RefSeq" id="XP_031571344.1">
    <property type="nucleotide sequence ID" value="XM_031715484.1"/>
</dbReference>
<dbReference type="Proteomes" id="UP000515163">
    <property type="component" value="Unplaced"/>
</dbReference>
<comment type="subcellular location">
    <subcellularLocation>
        <location evidence="2">Membrane</location>
        <topology evidence="2">Single-pass membrane protein</topology>
    </subcellularLocation>
    <subcellularLocation>
        <location evidence="17">Plastid</location>
        <location evidence="17">Chloroplast outer membrane</location>
    </subcellularLocation>
</comment>
<reference evidence="21" key="1">
    <citation type="submission" date="2025-08" db="UniProtKB">
        <authorList>
            <consortium name="RefSeq"/>
        </authorList>
    </citation>
    <scope>IDENTIFICATION</scope>
    <source>
        <tissue evidence="21">Tentacle</tissue>
    </source>
</reference>
<dbReference type="GO" id="GO:0046872">
    <property type="term" value="F:metal ion binding"/>
    <property type="evidence" value="ECO:0007669"/>
    <property type="project" value="UniProtKB-KW"/>
</dbReference>
<keyword evidence="15" id="KW-0342">GTP-binding</keyword>
<protein>
    <submittedName>
        <fullName evidence="21">Translocase of chloroplast 34, chloroplastic-like</fullName>
    </submittedName>
</protein>
<keyword evidence="20" id="KW-1185">Reference proteome</keyword>
<keyword evidence="8" id="KW-0479">Metal-binding</keyword>
<keyword evidence="11" id="KW-1002">Plastid outer membrane</keyword>
<keyword evidence="12" id="KW-0460">Magnesium</keyword>